<keyword evidence="1" id="KW-0175">Coiled coil</keyword>
<accession>A0AA88N3V6</accession>
<dbReference type="Proteomes" id="UP001187415">
    <property type="component" value="Unassembled WGS sequence"/>
</dbReference>
<evidence type="ECO:0000313" key="4">
    <source>
        <dbReference type="Proteomes" id="UP001187415"/>
    </source>
</evidence>
<feature type="coiled-coil region" evidence="1">
    <location>
        <begin position="55"/>
        <end position="149"/>
    </location>
</feature>
<gene>
    <name evidence="3" type="ORF">Q5P01_009344</name>
</gene>
<evidence type="ECO:0000256" key="2">
    <source>
        <dbReference type="SAM" id="MobiDB-lite"/>
    </source>
</evidence>
<proteinExistence type="predicted"/>
<evidence type="ECO:0000256" key="1">
    <source>
        <dbReference type="SAM" id="Coils"/>
    </source>
</evidence>
<reference evidence="3" key="1">
    <citation type="submission" date="2023-07" db="EMBL/GenBank/DDBJ databases">
        <title>Chromosome-level Genome Assembly of Striped Snakehead (Channa striata).</title>
        <authorList>
            <person name="Liu H."/>
        </authorList>
    </citation>
    <scope>NUCLEOTIDE SEQUENCE</scope>
    <source>
        <strain evidence="3">Gz</strain>
        <tissue evidence="3">Muscle</tissue>
    </source>
</reference>
<dbReference type="EMBL" id="JAUPFM010000006">
    <property type="protein sequence ID" value="KAK2849510.1"/>
    <property type="molecule type" value="Genomic_DNA"/>
</dbReference>
<protein>
    <submittedName>
        <fullName evidence="3">Uncharacterized protein</fullName>
    </submittedName>
</protein>
<name>A0AA88N3V6_CHASR</name>
<evidence type="ECO:0000313" key="3">
    <source>
        <dbReference type="EMBL" id="KAK2849510.1"/>
    </source>
</evidence>
<keyword evidence="4" id="KW-1185">Reference proteome</keyword>
<organism evidence="3 4">
    <name type="scientific">Channa striata</name>
    <name type="common">Snakehead murrel</name>
    <name type="synonym">Ophicephalus striatus</name>
    <dbReference type="NCBI Taxonomy" id="64152"/>
    <lineage>
        <taxon>Eukaryota</taxon>
        <taxon>Metazoa</taxon>
        <taxon>Chordata</taxon>
        <taxon>Craniata</taxon>
        <taxon>Vertebrata</taxon>
        <taxon>Euteleostomi</taxon>
        <taxon>Actinopterygii</taxon>
        <taxon>Neopterygii</taxon>
        <taxon>Teleostei</taxon>
        <taxon>Neoteleostei</taxon>
        <taxon>Acanthomorphata</taxon>
        <taxon>Anabantaria</taxon>
        <taxon>Anabantiformes</taxon>
        <taxon>Channoidei</taxon>
        <taxon>Channidae</taxon>
        <taxon>Channa</taxon>
    </lineage>
</organism>
<feature type="region of interest" description="Disordered" evidence="2">
    <location>
        <begin position="166"/>
        <end position="185"/>
    </location>
</feature>
<comment type="caution">
    <text evidence="3">The sequence shown here is derived from an EMBL/GenBank/DDBJ whole genome shotgun (WGS) entry which is preliminary data.</text>
</comment>
<dbReference type="AlphaFoldDB" id="A0AA88N3V6"/>
<sequence>MRTPAELTLDLTEEHQDRNETRDWIMQDAVNHLLAETESVADKVARLLSFRKTENQHLSADVDFLQEEVDFLQKKNYEDCENLKKDIVSLQHRVDEAQQLIVEREEIITVQQRDIAFKQDEIEEQSVLIHDLRQTVRELKDQLEMKQTVEIRASFDEECRALAGNGERLDPVADRDQEGDPEPQPRGFWGWVLNGLCKLRLGLGSSAVSAADQAKTVLRGLRSGAHELLDACCCASNNRQPTQPGDAEDRRLRVFLVPA</sequence>
<feature type="compositionally biased region" description="Basic and acidic residues" evidence="2">
    <location>
        <begin position="167"/>
        <end position="178"/>
    </location>
</feature>